<dbReference type="InterPro" id="IPR000182">
    <property type="entry name" value="GNAT_dom"/>
</dbReference>
<dbReference type="AlphaFoldDB" id="X0UZR1"/>
<dbReference type="SUPFAM" id="SSF55729">
    <property type="entry name" value="Acyl-CoA N-acyltransferases (Nat)"/>
    <property type="match status" value="1"/>
</dbReference>
<dbReference type="InterPro" id="IPR016181">
    <property type="entry name" value="Acyl_CoA_acyltransferase"/>
</dbReference>
<comment type="caution">
    <text evidence="2">The sequence shown here is derived from an EMBL/GenBank/DDBJ whole genome shotgun (WGS) entry which is preliminary data.</text>
</comment>
<dbReference type="GO" id="GO:0016747">
    <property type="term" value="F:acyltransferase activity, transferring groups other than amino-acyl groups"/>
    <property type="evidence" value="ECO:0007669"/>
    <property type="project" value="InterPro"/>
</dbReference>
<protein>
    <recommendedName>
        <fullName evidence="1">N-acetyltransferase domain-containing protein</fullName>
    </recommendedName>
</protein>
<dbReference type="PROSITE" id="PS51186">
    <property type="entry name" value="GNAT"/>
    <property type="match status" value="1"/>
</dbReference>
<evidence type="ECO:0000313" key="2">
    <source>
        <dbReference type="EMBL" id="GAF93905.1"/>
    </source>
</evidence>
<feature type="domain" description="N-acetyltransferase" evidence="1">
    <location>
        <begin position="1"/>
        <end position="61"/>
    </location>
</feature>
<organism evidence="2">
    <name type="scientific">marine sediment metagenome</name>
    <dbReference type="NCBI Taxonomy" id="412755"/>
    <lineage>
        <taxon>unclassified sequences</taxon>
        <taxon>metagenomes</taxon>
        <taxon>ecological metagenomes</taxon>
    </lineage>
</organism>
<dbReference type="EMBL" id="BARS01019713">
    <property type="protein sequence ID" value="GAF93905.1"/>
    <property type="molecule type" value="Genomic_DNA"/>
</dbReference>
<accession>X0UZR1</accession>
<sequence>MNIRKEKDSDIEEIWKVNAEAFETEAEANLINALRDSGISYISLIAEEGEEIVGHILFTPV</sequence>
<gene>
    <name evidence="2" type="ORF">S01H1_31893</name>
</gene>
<name>X0UZR1_9ZZZZ</name>
<dbReference type="Gene3D" id="3.40.630.30">
    <property type="match status" value="1"/>
</dbReference>
<reference evidence="2" key="1">
    <citation type="journal article" date="2014" name="Front. Microbiol.">
        <title>High frequency of phylogenetically diverse reductive dehalogenase-homologous genes in deep subseafloor sedimentary metagenomes.</title>
        <authorList>
            <person name="Kawai M."/>
            <person name="Futagami T."/>
            <person name="Toyoda A."/>
            <person name="Takaki Y."/>
            <person name="Nishi S."/>
            <person name="Hori S."/>
            <person name="Arai W."/>
            <person name="Tsubouchi T."/>
            <person name="Morono Y."/>
            <person name="Uchiyama I."/>
            <person name="Ito T."/>
            <person name="Fujiyama A."/>
            <person name="Inagaki F."/>
            <person name="Takami H."/>
        </authorList>
    </citation>
    <scope>NUCLEOTIDE SEQUENCE</scope>
    <source>
        <strain evidence="2">Expedition CK06-06</strain>
    </source>
</reference>
<proteinExistence type="predicted"/>
<evidence type="ECO:0000259" key="1">
    <source>
        <dbReference type="PROSITE" id="PS51186"/>
    </source>
</evidence>